<evidence type="ECO:0000256" key="2">
    <source>
        <dbReference type="ARBA" id="ARBA00023012"/>
    </source>
</evidence>
<evidence type="ECO:0000256" key="4">
    <source>
        <dbReference type="ARBA" id="ARBA00023125"/>
    </source>
</evidence>
<keyword evidence="2" id="KW-0902">Two-component regulatory system</keyword>
<dbReference type="GO" id="GO:0005829">
    <property type="term" value="C:cytosol"/>
    <property type="evidence" value="ECO:0007669"/>
    <property type="project" value="TreeGrafter"/>
</dbReference>
<dbReference type="SMART" id="SM00448">
    <property type="entry name" value="REC"/>
    <property type="match status" value="1"/>
</dbReference>
<dbReference type="SUPFAM" id="SSF46894">
    <property type="entry name" value="C-terminal effector domain of the bipartite response regulators"/>
    <property type="match status" value="1"/>
</dbReference>
<keyword evidence="4 7" id="KW-0238">DNA-binding</keyword>
<dbReference type="GO" id="GO:0006355">
    <property type="term" value="P:regulation of DNA-templated transcription"/>
    <property type="evidence" value="ECO:0007669"/>
    <property type="project" value="InterPro"/>
</dbReference>
<dbReference type="SMART" id="SM00862">
    <property type="entry name" value="Trans_reg_C"/>
    <property type="match status" value="1"/>
</dbReference>
<dbReference type="GO" id="GO:0000976">
    <property type="term" value="F:transcription cis-regulatory region binding"/>
    <property type="evidence" value="ECO:0007669"/>
    <property type="project" value="TreeGrafter"/>
</dbReference>
<keyword evidence="1 6" id="KW-0597">Phosphoprotein</keyword>
<reference evidence="10 11" key="1">
    <citation type="submission" date="2020-04" db="EMBL/GenBank/DDBJ databases">
        <title>Metagenomic profiling of ammonia- and methane-oxidizing microorganisms in a Dutch drinking water treatment plant.</title>
        <authorList>
            <person name="Poghosyan L."/>
            <person name="Leucker S."/>
        </authorList>
    </citation>
    <scope>NUCLEOTIDE SEQUENCE [LARGE SCALE GENOMIC DNA]</scope>
    <source>
        <strain evidence="10">S-RSF-IL-03</strain>
    </source>
</reference>
<dbReference type="SUPFAM" id="SSF52172">
    <property type="entry name" value="CheY-like"/>
    <property type="match status" value="1"/>
</dbReference>
<evidence type="ECO:0000256" key="3">
    <source>
        <dbReference type="ARBA" id="ARBA00023015"/>
    </source>
</evidence>
<feature type="DNA-binding region" description="OmpR/PhoB-type" evidence="7">
    <location>
        <begin position="129"/>
        <end position="228"/>
    </location>
</feature>
<evidence type="ECO:0000256" key="1">
    <source>
        <dbReference type="ARBA" id="ARBA00022553"/>
    </source>
</evidence>
<accession>A0A849SIZ2</accession>
<evidence type="ECO:0000313" key="10">
    <source>
        <dbReference type="EMBL" id="NOT32847.1"/>
    </source>
</evidence>
<dbReference type="AlphaFoldDB" id="A0A849SIZ2"/>
<feature type="domain" description="OmpR/PhoB-type" evidence="9">
    <location>
        <begin position="129"/>
        <end position="228"/>
    </location>
</feature>
<comment type="caution">
    <text evidence="10">The sequence shown here is derived from an EMBL/GenBank/DDBJ whole genome shotgun (WGS) entry which is preliminary data.</text>
</comment>
<dbReference type="FunFam" id="3.40.50.2300:FF:000001">
    <property type="entry name" value="DNA-binding response regulator PhoB"/>
    <property type="match status" value="1"/>
</dbReference>
<dbReference type="Gene3D" id="3.40.50.2300">
    <property type="match status" value="1"/>
</dbReference>
<dbReference type="PROSITE" id="PS50110">
    <property type="entry name" value="RESPONSE_REGULATORY"/>
    <property type="match status" value="1"/>
</dbReference>
<proteinExistence type="predicted"/>
<dbReference type="InterPro" id="IPR011006">
    <property type="entry name" value="CheY-like_superfamily"/>
</dbReference>
<feature type="domain" description="Response regulatory" evidence="8">
    <location>
        <begin position="5"/>
        <end position="119"/>
    </location>
</feature>
<dbReference type="InterPro" id="IPR001789">
    <property type="entry name" value="Sig_transdc_resp-reg_receiver"/>
</dbReference>
<dbReference type="PROSITE" id="PS51755">
    <property type="entry name" value="OMPR_PHOB"/>
    <property type="match status" value="1"/>
</dbReference>
<dbReference type="InterPro" id="IPR039420">
    <property type="entry name" value="WalR-like"/>
</dbReference>
<sequence>MATTRILVVEDDAKISEVIRLYLESSGYSVEEVRDGQTALERLTREPVFQLVVLDLMLPRVDGFEVCRRLRATSDVPVLLVTARGAEEDRLAGLDGGADDYLIKPFSPRELVARVRAILRRAPRTPASGPAVERAGVRLDPLRHEATVRGDVTALTPREFALLLALMRTPGRVFTRAELIERALGDEFEGLDRTIDVHVRNLRRKIEPDPAVPRLIETVPGVGYRFSSRDE</sequence>
<dbReference type="Pfam" id="PF00486">
    <property type="entry name" value="Trans_reg_C"/>
    <property type="match status" value="1"/>
</dbReference>
<organism evidence="10 11">
    <name type="scientific">Eiseniibacteriota bacterium</name>
    <dbReference type="NCBI Taxonomy" id="2212470"/>
    <lineage>
        <taxon>Bacteria</taxon>
        <taxon>Candidatus Eiseniibacteriota</taxon>
    </lineage>
</organism>
<feature type="modified residue" description="4-aspartylphosphate" evidence="6">
    <location>
        <position position="55"/>
    </location>
</feature>
<protein>
    <submittedName>
        <fullName evidence="10">Response regulator transcription factor</fullName>
    </submittedName>
</protein>
<keyword evidence="5" id="KW-0804">Transcription</keyword>
<dbReference type="GO" id="GO:0000156">
    <property type="term" value="F:phosphorelay response regulator activity"/>
    <property type="evidence" value="ECO:0007669"/>
    <property type="project" value="TreeGrafter"/>
</dbReference>
<evidence type="ECO:0000259" key="8">
    <source>
        <dbReference type="PROSITE" id="PS50110"/>
    </source>
</evidence>
<dbReference type="InterPro" id="IPR036388">
    <property type="entry name" value="WH-like_DNA-bd_sf"/>
</dbReference>
<dbReference type="Gene3D" id="1.10.10.10">
    <property type="entry name" value="Winged helix-like DNA-binding domain superfamily/Winged helix DNA-binding domain"/>
    <property type="match status" value="1"/>
</dbReference>
<dbReference type="InterPro" id="IPR016032">
    <property type="entry name" value="Sig_transdc_resp-reg_C-effctor"/>
</dbReference>
<keyword evidence="3" id="KW-0805">Transcription regulation</keyword>
<evidence type="ECO:0000259" key="9">
    <source>
        <dbReference type="PROSITE" id="PS51755"/>
    </source>
</evidence>
<dbReference type="GO" id="GO:0032993">
    <property type="term" value="C:protein-DNA complex"/>
    <property type="evidence" value="ECO:0007669"/>
    <property type="project" value="TreeGrafter"/>
</dbReference>
<dbReference type="InterPro" id="IPR001867">
    <property type="entry name" value="OmpR/PhoB-type_DNA-bd"/>
</dbReference>
<evidence type="ECO:0000256" key="5">
    <source>
        <dbReference type="ARBA" id="ARBA00023163"/>
    </source>
</evidence>
<evidence type="ECO:0000313" key="11">
    <source>
        <dbReference type="Proteomes" id="UP000580839"/>
    </source>
</evidence>
<dbReference type="CDD" id="cd00383">
    <property type="entry name" value="trans_reg_C"/>
    <property type="match status" value="1"/>
</dbReference>
<dbReference type="Gene3D" id="6.10.250.690">
    <property type="match status" value="1"/>
</dbReference>
<dbReference type="CDD" id="cd17574">
    <property type="entry name" value="REC_OmpR"/>
    <property type="match status" value="1"/>
</dbReference>
<dbReference type="PANTHER" id="PTHR48111:SF4">
    <property type="entry name" value="DNA-BINDING DUAL TRANSCRIPTIONAL REGULATOR OMPR"/>
    <property type="match status" value="1"/>
</dbReference>
<dbReference type="EMBL" id="JABFRW010000019">
    <property type="protein sequence ID" value="NOT32847.1"/>
    <property type="molecule type" value="Genomic_DNA"/>
</dbReference>
<dbReference type="Pfam" id="PF00072">
    <property type="entry name" value="Response_reg"/>
    <property type="match status" value="1"/>
</dbReference>
<gene>
    <name evidence="10" type="ORF">HOP12_01620</name>
</gene>
<evidence type="ECO:0000256" key="6">
    <source>
        <dbReference type="PROSITE-ProRule" id="PRU00169"/>
    </source>
</evidence>
<name>A0A849SIZ2_UNCEI</name>
<dbReference type="PANTHER" id="PTHR48111">
    <property type="entry name" value="REGULATOR OF RPOS"/>
    <property type="match status" value="1"/>
</dbReference>
<evidence type="ECO:0000256" key="7">
    <source>
        <dbReference type="PROSITE-ProRule" id="PRU01091"/>
    </source>
</evidence>
<dbReference type="Proteomes" id="UP000580839">
    <property type="component" value="Unassembled WGS sequence"/>
</dbReference>